<evidence type="ECO:0000256" key="5">
    <source>
        <dbReference type="ARBA" id="ARBA00022621"/>
    </source>
</evidence>
<keyword evidence="3 15" id="KW-0813">Transport</keyword>
<reference evidence="18 19" key="1">
    <citation type="submission" date="2018-01" db="EMBL/GenBank/DDBJ databases">
        <title>Genome sequence of the PGP bacterium Paenibacillus illinoisensis E3.</title>
        <authorList>
            <person name="Rolli E."/>
            <person name="Marasco R."/>
            <person name="Bessem C."/>
            <person name="Michoud G."/>
            <person name="Gaiarsa S."/>
            <person name="Borin S."/>
            <person name="Daffonchio D."/>
        </authorList>
    </citation>
    <scope>NUCLEOTIDE SEQUENCE [LARGE SCALE GENOMIC DNA]</scope>
    <source>
        <strain evidence="18 19">E3</strain>
    </source>
</reference>
<dbReference type="GO" id="GO:0071949">
    <property type="term" value="F:FAD binding"/>
    <property type="evidence" value="ECO:0007669"/>
    <property type="project" value="InterPro"/>
</dbReference>
<dbReference type="InterPro" id="IPR001433">
    <property type="entry name" value="OxRdtase_FAD/NAD-bd"/>
</dbReference>
<keyword evidence="9 15" id="KW-0521">NADP</keyword>
<evidence type="ECO:0000256" key="1">
    <source>
        <dbReference type="ARBA" id="ARBA00006401"/>
    </source>
</evidence>
<dbReference type="Gene3D" id="2.40.30.10">
    <property type="entry name" value="Translation factors"/>
    <property type="match status" value="1"/>
</dbReference>
<feature type="region of interest" description="Reductase" evidence="15">
    <location>
        <begin position="149"/>
        <end position="408"/>
    </location>
</feature>
<comment type="catalytic activity">
    <reaction evidence="14 15">
        <text>2 nitric oxide + NADPH + 2 O2 = 2 nitrate + NADP(+) + H(+)</text>
        <dbReference type="Rhea" id="RHEA:19465"/>
        <dbReference type="ChEBI" id="CHEBI:15378"/>
        <dbReference type="ChEBI" id="CHEBI:15379"/>
        <dbReference type="ChEBI" id="CHEBI:16480"/>
        <dbReference type="ChEBI" id="CHEBI:17632"/>
        <dbReference type="ChEBI" id="CHEBI:57783"/>
        <dbReference type="ChEBI" id="CHEBI:58349"/>
        <dbReference type="EC" id="1.14.12.17"/>
    </reaction>
</comment>
<evidence type="ECO:0000256" key="3">
    <source>
        <dbReference type="ARBA" id="ARBA00022448"/>
    </source>
</evidence>
<dbReference type="InterPro" id="IPR017927">
    <property type="entry name" value="FAD-bd_FR_type"/>
</dbReference>
<evidence type="ECO:0000313" key="18">
    <source>
        <dbReference type="EMBL" id="PYY25170.1"/>
    </source>
</evidence>
<evidence type="ECO:0000259" key="16">
    <source>
        <dbReference type="PROSITE" id="PS01033"/>
    </source>
</evidence>
<feature type="site" description="Influences the redox potential of the prosthetic heme and FAD groups" evidence="15">
    <location>
        <position position="395"/>
    </location>
</feature>
<organism evidence="18 19">
    <name type="scientific">Paenibacillus illinoisensis</name>
    <dbReference type="NCBI Taxonomy" id="59845"/>
    <lineage>
        <taxon>Bacteria</taxon>
        <taxon>Bacillati</taxon>
        <taxon>Bacillota</taxon>
        <taxon>Bacilli</taxon>
        <taxon>Bacillales</taxon>
        <taxon>Paenibacillaceae</taxon>
        <taxon>Paenibacillus</taxon>
    </lineage>
</organism>
<dbReference type="Proteomes" id="UP000247459">
    <property type="component" value="Unassembled WGS sequence"/>
</dbReference>
<keyword evidence="10 15" id="KW-0560">Oxidoreductase</keyword>
<feature type="binding site" description="proximal binding residue" evidence="15">
    <location>
        <position position="85"/>
    </location>
    <ligand>
        <name>heme b</name>
        <dbReference type="ChEBI" id="CHEBI:60344"/>
    </ligand>
    <ligandPart>
        <name>Fe</name>
        <dbReference type="ChEBI" id="CHEBI:18248"/>
    </ligandPart>
</feature>
<dbReference type="GO" id="GO:0019825">
    <property type="term" value="F:oxygen binding"/>
    <property type="evidence" value="ECO:0007669"/>
    <property type="project" value="InterPro"/>
</dbReference>
<dbReference type="InterPro" id="IPR012292">
    <property type="entry name" value="Globin/Proto"/>
</dbReference>
<dbReference type="NCBIfam" id="NF009805">
    <property type="entry name" value="PRK13289.1"/>
    <property type="match status" value="1"/>
</dbReference>
<dbReference type="PANTHER" id="PTHR43396:SF3">
    <property type="entry name" value="FLAVOHEMOPROTEIN"/>
    <property type="match status" value="1"/>
</dbReference>
<dbReference type="CDD" id="cd06184">
    <property type="entry name" value="flavohem_like_fad_nad_binding"/>
    <property type="match status" value="1"/>
</dbReference>
<evidence type="ECO:0000256" key="6">
    <source>
        <dbReference type="ARBA" id="ARBA00022630"/>
    </source>
</evidence>
<dbReference type="FunFam" id="1.10.490.10:FF:000003">
    <property type="entry name" value="Flavohemoprotein"/>
    <property type="match status" value="1"/>
</dbReference>
<comment type="function">
    <text evidence="15">Is involved in NO detoxification in an aerobic process, termed nitric oxide dioxygenase (NOD) reaction that utilizes O(2) and NAD(P)H to convert NO to nitrate, which protects the bacterium from various noxious nitrogen compounds. Therefore, plays a central role in the inducible response to nitrosative stress.</text>
</comment>
<dbReference type="GO" id="GO:0009636">
    <property type="term" value="P:response to toxic substance"/>
    <property type="evidence" value="ECO:0007669"/>
    <property type="project" value="UniProtKB-KW"/>
</dbReference>
<dbReference type="GO" id="GO:0020037">
    <property type="term" value="F:heme binding"/>
    <property type="evidence" value="ECO:0007669"/>
    <property type="project" value="InterPro"/>
</dbReference>
<dbReference type="GO" id="GO:0071500">
    <property type="term" value="P:cellular response to nitrosative stress"/>
    <property type="evidence" value="ECO:0007669"/>
    <property type="project" value="TreeGrafter"/>
</dbReference>
<dbReference type="Gene3D" id="1.10.490.10">
    <property type="entry name" value="Globins"/>
    <property type="match status" value="1"/>
</dbReference>
<evidence type="ECO:0000256" key="15">
    <source>
        <dbReference type="HAMAP-Rule" id="MF_01252"/>
    </source>
</evidence>
<dbReference type="PROSITE" id="PS01033">
    <property type="entry name" value="GLOBIN"/>
    <property type="match status" value="1"/>
</dbReference>
<comment type="similarity">
    <text evidence="2 15">Belongs to the globin family. Two-domain flavohemoproteins subfamily.</text>
</comment>
<dbReference type="SUPFAM" id="SSF63380">
    <property type="entry name" value="Riboflavin synthase domain-like"/>
    <property type="match status" value="1"/>
</dbReference>
<dbReference type="InterPro" id="IPR017938">
    <property type="entry name" value="Riboflavin_synthase-like_b-brl"/>
</dbReference>
<dbReference type="InterPro" id="IPR009050">
    <property type="entry name" value="Globin-like_sf"/>
</dbReference>
<keyword evidence="6 15" id="KW-0285">Flavoprotein</keyword>
<keyword evidence="4 15" id="KW-0349">Heme</keyword>
<proteinExistence type="inferred from homology"/>
<dbReference type="HAMAP" id="MF_01252">
    <property type="entry name" value="Hmp"/>
    <property type="match status" value="1"/>
</dbReference>
<feature type="active site" description="Charge relay system" evidence="15">
    <location>
        <position position="95"/>
    </location>
</feature>
<dbReference type="PRINTS" id="PR00410">
    <property type="entry name" value="PHEHYDRXLASE"/>
</dbReference>
<sequence length="408" mass="46036">MLDSKTIEIVKSTAPVLKEHSGQIGKRFYELLFRKAPELNNIFNQTNQKRGIQQEALGYVVYAAGEHITNLDALTSVIRRITEKHRAIGVKPEQYAVVGETLLEAVQDVLGDAATDEIIEAWGKAYTFIADAFIRIEKELYDETEHQMGGWADYRTFVVDKKVKETEEVTSLYLKPQDGQSIANYKAGQYLTIKANIPGETYTHIRHYSLSDAPSSDHYRITVKREDASHEDPEGLVSNFLHEHVQAGDTLEFSAPAGDFIITTTDEPLVFISGGIGITPVLSMLNTIVKEQPDRQVTFIHATANSETHAFKEYLLEIEKSHHNVKSVICYSSPTPHDWEAHNFDLEGRVDLKWLQTVVPSKHADFYFCGSIPFMESIYRILTEWGVGKSHIHYEAFSPLAMLSEGED</sequence>
<dbReference type="PROSITE" id="PS51384">
    <property type="entry name" value="FAD_FR"/>
    <property type="match status" value="1"/>
</dbReference>
<evidence type="ECO:0000256" key="10">
    <source>
        <dbReference type="ARBA" id="ARBA00023002"/>
    </source>
</evidence>
<keyword evidence="7 15" id="KW-0479">Metal-binding</keyword>
<dbReference type="GO" id="GO:0005344">
    <property type="term" value="F:oxygen carrier activity"/>
    <property type="evidence" value="ECO:0007669"/>
    <property type="project" value="UniProtKB-UniRule"/>
</dbReference>
<evidence type="ECO:0000256" key="9">
    <source>
        <dbReference type="ARBA" id="ARBA00022857"/>
    </source>
</evidence>
<comment type="similarity">
    <text evidence="1 15">In the C-terminal section; belongs to the flavoprotein pyridine nucleotide cytochrome reductase family.</text>
</comment>
<dbReference type="EC" id="1.14.12.17" evidence="15"/>
<evidence type="ECO:0000256" key="8">
    <source>
        <dbReference type="ARBA" id="ARBA00022827"/>
    </source>
</evidence>
<dbReference type="PANTHER" id="PTHR43396">
    <property type="entry name" value="FLAVOHEMOPROTEIN"/>
    <property type="match status" value="1"/>
</dbReference>
<dbReference type="Pfam" id="PF00175">
    <property type="entry name" value="NAD_binding_1"/>
    <property type="match status" value="1"/>
</dbReference>
<evidence type="ECO:0000256" key="11">
    <source>
        <dbReference type="ARBA" id="ARBA00023004"/>
    </source>
</evidence>
<dbReference type="GO" id="GO:0046210">
    <property type="term" value="P:nitric oxide catabolic process"/>
    <property type="evidence" value="ECO:0007669"/>
    <property type="project" value="TreeGrafter"/>
</dbReference>
<feature type="site" description="Influences the redox potential of the prosthetic heme and FAD groups" evidence="15">
    <location>
        <position position="84"/>
    </location>
</feature>
<dbReference type="InterPro" id="IPR039261">
    <property type="entry name" value="FNR_nucleotide-bd"/>
</dbReference>
<comment type="caution">
    <text evidence="15">Lacks conserved residue(s) required for the propagation of feature annotation.</text>
</comment>
<dbReference type="GO" id="GO:0046872">
    <property type="term" value="F:metal ion binding"/>
    <property type="evidence" value="ECO:0007669"/>
    <property type="project" value="UniProtKB-KW"/>
</dbReference>
<comment type="cofactor">
    <cofactor evidence="15">
        <name>FAD</name>
        <dbReference type="ChEBI" id="CHEBI:57692"/>
    </cofactor>
    <text evidence="15">Binds 1 FAD per subunit.</text>
</comment>
<dbReference type="InterPro" id="IPR023950">
    <property type="entry name" value="Hmp"/>
</dbReference>
<protein>
    <recommendedName>
        <fullName evidence="15">Flavohemoprotein</fullName>
    </recommendedName>
    <alternativeName>
        <fullName evidence="15">Flavohemoglobin</fullName>
    </alternativeName>
    <alternativeName>
        <fullName evidence="15">Hemoglobin-like protein</fullName>
    </alternativeName>
    <alternativeName>
        <fullName evidence="15">Nitric oxide dioxygenase</fullName>
        <shortName evidence="15">NO oxygenase</shortName>
        <shortName evidence="15">NOD</shortName>
        <ecNumber evidence="15">1.14.12.17</ecNumber>
    </alternativeName>
</protein>
<evidence type="ECO:0000256" key="7">
    <source>
        <dbReference type="ARBA" id="ARBA00022723"/>
    </source>
</evidence>
<feature type="domain" description="FAD-binding FR-type" evidence="17">
    <location>
        <begin position="152"/>
        <end position="263"/>
    </location>
</feature>
<comment type="cofactor">
    <cofactor evidence="15">
        <name>heme b</name>
        <dbReference type="ChEBI" id="CHEBI:60344"/>
    </cofactor>
    <text evidence="15">Binds 1 heme b (iron(II)-protoporphyrin IX) group per subunit.</text>
</comment>
<dbReference type="GO" id="GO:0008941">
    <property type="term" value="F:nitric oxide dioxygenase NAD(P)H activity"/>
    <property type="evidence" value="ECO:0007669"/>
    <property type="project" value="UniProtKB-UniRule"/>
</dbReference>
<accession>A0A2W0C022</accession>
<dbReference type="SUPFAM" id="SSF52343">
    <property type="entry name" value="Ferredoxin reductase-like, C-terminal NADP-linked domain"/>
    <property type="match status" value="1"/>
</dbReference>
<evidence type="ECO:0000313" key="19">
    <source>
        <dbReference type="Proteomes" id="UP000247459"/>
    </source>
</evidence>
<keyword evidence="8 15" id="KW-0274">FAD</keyword>
<comment type="domain">
    <text evidence="15">Consists of two distinct domains; an N-terminal heme-containing oxygen-binding domain and a C-terminal reductase domain with binding sites for FAD and NAD(P)H.</text>
</comment>
<keyword evidence="11 15" id="KW-0408">Iron</keyword>
<feature type="active site" description="Charge relay system" evidence="15">
    <location>
        <position position="137"/>
    </location>
</feature>
<feature type="domain" description="Globin" evidence="16">
    <location>
        <begin position="1"/>
        <end position="138"/>
    </location>
</feature>
<dbReference type="AlphaFoldDB" id="A0A2W0C022"/>
<dbReference type="RefSeq" id="WP_095357608.1">
    <property type="nucleotide sequence ID" value="NZ_PRLG01000039.1"/>
</dbReference>
<gene>
    <name evidence="18" type="primary">hmp2</name>
    <name evidence="15" type="synonym">hmp</name>
    <name evidence="18" type="ORF">PIL02S_06764</name>
</gene>
<dbReference type="OrthoDB" id="9801223at2"/>
<dbReference type="InterPro" id="IPR000971">
    <property type="entry name" value="Globin"/>
</dbReference>
<keyword evidence="15" id="KW-0216">Detoxification</keyword>
<comment type="caution">
    <text evidence="18">The sequence shown here is derived from an EMBL/GenBank/DDBJ whole genome shotgun (WGS) entry which is preliminary data.</text>
</comment>
<evidence type="ECO:0000256" key="14">
    <source>
        <dbReference type="ARBA" id="ARBA00049433"/>
    </source>
</evidence>
<dbReference type="EMBL" id="PRLG01000039">
    <property type="protein sequence ID" value="PYY25170.1"/>
    <property type="molecule type" value="Genomic_DNA"/>
</dbReference>
<dbReference type="CDD" id="cd14777">
    <property type="entry name" value="Yhb1-globin-like"/>
    <property type="match status" value="1"/>
</dbReference>
<evidence type="ECO:0000256" key="2">
    <source>
        <dbReference type="ARBA" id="ARBA00008414"/>
    </source>
</evidence>
<keyword evidence="5 15" id="KW-0561">Oxygen transport</keyword>
<dbReference type="Pfam" id="PF00042">
    <property type="entry name" value="Globin"/>
    <property type="match status" value="1"/>
</dbReference>
<name>A0A2W0C022_9BACL</name>
<evidence type="ECO:0000256" key="4">
    <source>
        <dbReference type="ARBA" id="ARBA00022617"/>
    </source>
</evidence>
<dbReference type="InterPro" id="IPR008333">
    <property type="entry name" value="Cbr1-like_FAD-bd_dom"/>
</dbReference>
<dbReference type="SUPFAM" id="SSF46458">
    <property type="entry name" value="Globin-like"/>
    <property type="match status" value="1"/>
</dbReference>
<feature type="site" description="Involved in heme-bound ligand stabilization and O-O bond activation" evidence="15">
    <location>
        <position position="29"/>
    </location>
</feature>
<comment type="catalytic activity">
    <reaction evidence="13 15">
        <text>2 nitric oxide + NADH + 2 O2 = 2 nitrate + NAD(+) + H(+)</text>
        <dbReference type="Rhea" id="RHEA:19469"/>
        <dbReference type="ChEBI" id="CHEBI:15378"/>
        <dbReference type="ChEBI" id="CHEBI:15379"/>
        <dbReference type="ChEBI" id="CHEBI:16480"/>
        <dbReference type="ChEBI" id="CHEBI:17632"/>
        <dbReference type="ChEBI" id="CHEBI:57540"/>
        <dbReference type="ChEBI" id="CHEBI:57945"/>
        <dbReference type="EC" id="1.14.12.17"/>
    </reaction>
</comment>
<dbReference type="Gene3D" id="3.40.50.80">
    <property type="entry name" value="Nucleotide-binding domain of ferredoxin-NADP reductase (FNR) module"/>
    <property type="match status" value="1"/>
</dbReference>
<keyword evidence="12 15" id="KW-0520">NAD</keyword>
<dbReference type="FunFam" id="2.40.30.10:FF:000034">
    <property type="entry name" value="Flavohemoprotein"/>
    <property type="match status" value="1"/>
</dbReference>
<feature type="binding site" evidence="15">
    <location>
        <begin position="275"/>
        <end position="280"/>
    </location>
    <ligand>
        <name>NADP(+)</name>
        <dbReference type="ChEBI" id="CHEBI:58349"/>
    </ligand>
</feature>
<dbReference type="Pfam" id="PF00970">
    <property type="entry name" value="FAD_binding_6"/>
    <property type="match status" value="1"/>
</dbReference>
<dbReference type="FunFam" id="3.40.50.80:FF:000010">
    <property type="entry name" value="Flavohemoprotein"/>
    <property type="match status" value="1"/>
</dbReference>
<evidence type="ECO:0000259" key="17">
    <source>
        <dbReference type="PROSITE" id="PS51384"/>
    </source>
</evidence>
<evidence type="ECO:0000256" key="13">
    <source>
        <dbReference type="ARBA" id="ARBA00048649"/>
    </source>
</evidence>
<feature type="binding site" evidence="15">
    <location>
        <position position="190"/>
    </location>
    <ligand>
        <name>FAD</name>
        <dbReference type="ChEBI" id="CHEBI:57692"/>
    </ligand>
</feature>
<evidence type="ECO:0000256" key="12">
    <source>
        <dbReference type="ARBA" id="ARBA00023027"/>
    </source>
</evidence>